<sequence length="767" mass="85806">MEFAPVGWWDEKSASTETHDYLSRRLISEPPSDLPKPGQVMRKPDRIGLGTLFAPRKGTYAIGNPSGSANPGTRKRGPRITRACQNCRARKVRCNGQTPCSGCRLSEAACVYRTSEPKRTRGPGRVRSGNPSANPSGNLSETSSERPFVTASFGVPLAVHIRHDPVQYKRLRELRAGIGVSNRDSGSFQFYGPSSHFCFVQRIYQRIKQRTNETLLTPQSNAVPDGVEKWGLERFMFSVGADDNNSKRQPEVYLSREMGDAFLNSYFDIIHPQIPVLVYSEIIAIWEGFWKPPSQRLSRDRGELVFMALAIGARVSSSEGRQDASLSEGWGDHFARKASGSINLFEDPSLHSTHFFLLRAMYAYQVMRPNDAYLYLGHAARSATALGIHHAQVVEGVNPTMHRLRLTFWTLYAQERACSLYSGRPSAFRDELIDAPYPEDLTSLSLGDERGTQHTQATMQCAMIRAEASLGRTADRLLVGIYSSKNILNVSDLSRVHQTALECDLELENMTKALPSYLHFFDDNLPIGEGWQEVQRVILGNHYYQVRMLMHRPALVFATFFNSKVEAQERAAGTMHIKESIDASISSAKSIIDLNYDVFFHRYPGVKFDGSLATFLVSACVNLLYDVLDTEMTAEYARSTFTVVERGIQCLDQIQHVGPTSGKALSLDVMRVAKDALGSSQSLSHLDENMTSFFPWLQQTNPRFIQDSLPVLEHDPTRTSDSNYAIAATTDAGEGYLESLIMAPEVNYVPHWLQAGFQQEDIPHALY</sequence>
<dbReference type="Pfam" id="PF04082">
    <property type="entry name" value="Fungal_trans"/>
    <property type="match status" value="1"/>
</dbReference>
<evidence type="ECO:0000256" key="6">
    <source>
        <dbReference type="SAM" id="MobiDB-lite"/>
    </source>
</evidence>
<dbReference type="SUPFAM" id="SSF57701">
    <property type="entry name" value="Zn2/Cys6 DNA-binding domain"/>
    <property type="match status" value="1"/>
</dbReference>
<evidence type="ECO:0000259" key="7">
    <source>
        <dbReference type="PROSITE" id="PS50048"/>
    </source>
</evidence>
<gene>
    <name evidence="8" type="ORF">N7537_012243</name>
</gene>
<dbReference type="InterPro" id="IPR036864">
    <property type="entry name" value="Zn2-C6_fun-type_DNA-bd_sf"/>
</dbReference>
<keyword evidence="4" id="KW-0804">Transcription</keyword>
<dbReference type="InterPro" id="IPR051127">
    <property type="entry name" value="Fungal_SecMet_Regulators"/>
</dbReference>
<evidence type="ECO:0000256" key="5">
    <source>
        <dbReference type="ARBA" id="ARBA00023242"/>
    </source>
</evidence>
<dbReference type="SMART" id="SM00906">
    <property type="entry name" value="Fungal_trans"/>
    <property type="match status" value="1"/>
</dbReference>
<dbReference type="EMBL" id="JAQJAE010000006">
    <property type="protein sequence ID" value="KAJ5589565.1"/>
    <property type="molecule type" value="Genomic_DNA"/>
</dbReference>
<keyword evidence="5" id="KW-0539">Nucleus</keyword>
<feature type="domain" description="Zn(2)-C6 fungal-type" evidence="7">
    <location>
        <begin position="83"/>
        <end position="112"/>
    </location>
</feature>
<dbReference type="InterPro" id="IPR007219">
    <property type="entry name" value="XnlR_reg_dom"/>
</dbReference>
<dbReference type="Gene3D" id="4.10.240.10">
    <property type="entry name" value="Zn(2)-C6 fungal-type DNA-binding domain"/>
    <property type="match status" value="1"/>
</dbReference>
<accession>A0AAD6DNA8</accession>
<name>A0AAD6DNA8_9EURO</name>
<evidence type="ECO:0000256" key="3">
    <source>
        <dbReference type="ARBA" id="ARBA00023125"/>
    </source>
</evidence>
<dbReference type="AlphaFoldDB" id="A0AAD6DNA8"/>
<feature type="region of interest" description="Disordered" evidence="6">
    <location>
        <begin position="58"/>
        <end position="77"/>
    </location>
</feature>
<dbReference type="GO" id="GO:0008270">
    <property type="term" value="F:zinc ion binding"/>
    <property type="evidence" value="ECO:0007669"/>
    <property type="project" value="InterPro"/>
</dbReference>
<dbReference type="CDD" id="cd00067">
    <property type="entry name" value="GAL4"/>
    <property type="match status" value="1"/>
</dbReference>
<evidence type="ECO:0000256" key="1">
    <source>
        <dbReference type="ARBA" id="ARBA00022723"/>
    </source>
</evidence>
<dbReference type="InterPro" id="IPR001138">
    <property type="entry name" value="Zn2Cys6_DnaBD"/>
</dbReference>
<keyword evidence="2" id="KW-0805">Transcription regulation</keyword>
<keyword evidence="9" id="KW-1185">Reference proteome</keyword>
<dbReference type="Proteomes" id="UP001213799">
    <property type="component" value="Unassembled WGS sequence"/>
</dbReference>
<evidence type="ECO:0000256" key="2">
    <source>
        <dbReference type="ARBA" id="ARBA00023015"/>
    </source>
</evidence>
<dbReference type="CDD" id="cd12148">
    <property type="entry name" value="fungal_TF_MHR"/>
    <property type="match status" value="1"/>
</dbReference>
<dbReference type="PROSITE" id="PS50048">
    <property type="entry name" value="ZN2_CY6_FUNGAL_2"/>
    <property type="match status" value="1"/>
</dbReference>
<evidence type="ECO:0000313" key="8">
    <source>
        <dbReference type="EMBL" id="KAJ5589565.1"/>
    </source>
</evidence>
<dbReference type="SMART" id="SM00066">
    <property type="entry name" value="GAL4"/>
    <property type="match status" value="1"/>
</dbReference>
<keyword evidence="3" id="KW-0238">DNA-binding</keyword>
<dbReference type="PROSITE" id="PS00463">
    <property type="entry name" value="ZN2_CY6_FUNGAL_1"/>
    <property type="match status" value="1"/>
</dbReference>
<organism evidence="8 9">
    <name type="scientific">Penicillium hordei</name>
    <dbReference type="NCBI Taxonomy" id="40994"/>
    <lineage>
        <taxon>Eukaryota</taxon>
        <taxon>Fungi</taxon>
        <taxon>Dikarya</taxon>
        <taxon>Ascomycota</taxon>
        <taxon>Pezizomycotina</taxon>
        <taxon>Eurotiomycetes</taxon>
        <taxon>Eurotiomycetidae</taxon>
        <taxon>Eurotiales</taxon>
        <taxon>Aspergillaceae</taxon>
        <taxon>Penicillium</taxon>
    </lineage>
</organism>
<dbReference type="Pfam" id="PF00172">
    <property type="entry name" value="Zn_clus"/>
    <property type="match status" value="1"/>
</dbReference>
<proteinExistence type="predicted"/>
<dbReference type="RefSeq" id="XP_056748584.1">
    <property type="nucleotide sequence ID" value="XM_056903297.1"/>
</dbReference>
<protein>
    <recommendedName>
        <fullName evidence="7">Zn(2)-C6 fungal-type domain-containing protein</fullName>
    </recommendedName>
</protein>
<dbReference type="GO" id="GO:0000981">
    <property type="term" value="F:DNA-binding transcription factor activity, RNA polymerase II-specific"/>
    <property type="evidence" value="ECO:0007669"/>
    <property type="project" value="InterPro"/>
</dbReference>
<dbReference type="PANTHER" id="PTHR47424">
    <property type="entry name" value="REGULATORY PROTEIN GAL4"/>
    <property type="match status" value="1"/>
</dbReference>
<dbReference type="GO" id="GO:0006351">
    <property type="term" value="P:DNA-templated transcription"/>
    <property type="evidence" value="ECO:0007669"/>
    <property type="project" value="InterPro"/>
</dbReference>
<dbReference type="PANTHER" id="PTHR47424:SF3">
    <property type="entry name" value="REGULATORY PROTEIN GAL4"/>
    <property type="match status" value="1"/>
</dbReference>
<feature type="region of interest" description="Disordered" evidence="6">
    <location>
        <begin position="116"/>
        <end position="145"/>
    </location>
</feature>
<dbReference type="GO" id="GO:0003677">
    <property type="term" value="F:DNA binding"/>
    <property type="evidence" value="ECO:0007669"/>
    <property type="project" value="UniProtKB-KW"/>
</dbReference>
<keyword evidence="1" id="KW-0479">Metal-binding</keyword>
<reference evidence="8" key="1">
    <citation type="journal article" date="2023" name="IMA Fungus">
        <title>Comparative genomic study of the Penicillium genus elucidates a diverse pangenome and 15 lateral gene transfer events.</title>
        <authorList>
            <person name="Petersen C."/>
            <person name="Sorensen T."/>
            <person name="Nielsen M.R."/>
            <person name="Sondergaard T.E."/>
            <person name="Sorensen J.L."/>
            <person name="Fitzpatrick D.A."/>
            <person name="Frisvad J.C."/>
            <person name="Nielsen K.L."/>
        </authorList>
    </citation>
    <scope>NUCLEOTIDE SEQUENCE</scope>
    <source>
        <strain evidence="8">IBT 12815</strain>
    </source>
</reference>
<reference evidence="8" key="2">
    <citation type="submission" date="2023-01" db="EMBL/GenBank/DDBJ databases">
        <authorList>
            <person name="Petersen C."/>
        </authorList>
    </citation>
    <scope>NUCLEOTIDE SEQUENCE</scope>
    <source>
        <strain evidence="8">IBT 12815</strain>
    </source>
</reference>
<evidence type="ECO:0000313" key="9">
    <source>
        <dbReference type="Proteomes" id="UP001213799"/>
    </source>
</evidence>
<dbReference type="GeneID" id="81593539"/>
<feature type="compositionally biased region" description="Polar residues" evidence="6">
    <location>
        <begin position="129"/>
        <end position="142"/>
    </location>
</feature>
<comment type="caution">
    <text evidence="8">The sequence shown here is derived from an EMBL/GenBank/DDBJ whole genome shotgun (WGS) entry which is preliminary data.</text>
</comment>
<evidence type="ECO:0000256" key="4">
    <source>
        <dbReference type="ARBA" id="ARBA00023163"/>
    </source>
</evidence>